<keyword evidence="2" id="KW-0677">Repeat</keyword>
<dbReference type="SUPFAM" id="SSF52794">
    <property type="entry name" value="PTS system IIB component-like"/>
    <property type="match status" value="1"/>
</dbReference>
<keyword evidence="5" id="KW-0804">Transcription</keyword>
<evidence type="ECO:0000256" key="2">
    <source>
        <dbReference type="ARBA" id="ARBA00022737"/>
    </source>
</evidence>
<dbReference type="InterPro" id="IPR016152">
    <property type="entry name" value="PTrfase/Anion_transptr"/>
</dbReference>
<dbReference type="PANTHER" id="PTHR30185">
    <property type="entry name" value="CRYPTIC BETA-GLUCOSIDE BGL OPERON ANTITERMINATOR"/>
    <property type="match status" value="1"/>
</dbReference>
<reference evidence="10 12" key="1">
    <citation type="submission" date="2019-03" db="EMBL/GenBank/DDBJ databases">
        <title>Vagococcus sp. was isolated fron gut of Carduelis flavirostris.</title>
        <authorList>
            <person name="Ge Y."/>
        </authorList>
    </citation>
    <scope>NUCLEOTIDE SEQUENCE [LARGE SCALE GENOMIC DNA]</scope>
    <source>
        <strain evidence="10 12">CF-210</strain>
    </source>
</reference>
<dbReference type="InterPro" id="IPR050661">
    <property type="entry name" value="BglG_antiterminators"/>
</dbReference>
<evidence type="ECO:0000313" key="9">
    <source>
        <dbReference type="EMBL" id="QCA28350.1"/>
    </source>
</evidence>
<evidence type="ECO:0000259" key="7">
    <source>
        <dbReference type="PROSITE" id="PS51099"/>
    </source>
</evidence>
<keyword evidence="3" id="KW-0805">Transcription regulation</keyword>
<evidence type="ECO:0000256" key="1">
    <source>
        <dbReference type="ARBA" id="ARBA00022679"/>
    </source>
</evidence>
<feature type="domain" description="PTS EIIA type-2" evidence="6">
    <location>
        <begin position="530"/>
        <end position="676"/>
    </location>
</feature>
<evidence type="ECO:0000256" key="4">
    <source>
        <dbReference type="ARBA" id="ARBA00023159"/>
    </source>
</evidence>
<dbReference type="GO" id="GO:0008982">
    <property type="term" value="F:protein-N(PI)-phosphohistidine-sugar phosphotransferase activity"/>
    <property type="evidence" value="ECO:0007669"/>
    <property type="project" value="InterPro"/>
</dbReference>
<organism evidence="10 12">
    <name type="scientific">Vagococcus xieshaowenii</name>
    <dbReference type="NCBI Taxonomy" id="2562451"/>
    <lineage>
        <taxon>Bacteria</taxon>
        <taxon>Bacillati</taxon>
        <taxon>Bacillota</taxon>
        <taxon>Bacilli</taxon>
        <taxon>Lactobacillales</taxon>
        <taxon>Enterococcaceae</taxon>
        <taxon>Vagococcus</taxon>
    </lineage>
</organism>
<accession>A0AAJ5JMJ3</accession>
<evidence type="ECO:0000313" key="10">
    <source>
        <dbReference type="EMBL" id="TFZ42262.1"/>
    </source>
</evidence>
<dbReference type="InterPro" id="IPR002178">
    <property type="entry name" value="PTS_EIIA_type-2_dom"/>
</dbReference>
<evidence type="ECO:0000259" key="6">
    <source>
        <dbReference type="PROSITE" id="PS51094"/>
    </source>
</evidence>
<reference evidence="9 11" key="2">
    <citation type="journal article" date="2020" name="Int. J. Syst. Evol. Microbiol.">
        <title>Vagococcus xieshaowenii sp. nov., isolated from snow finch (Montifringilla taczanowskii) cloacal content.</title>
        <authorList>
            <person name="Ge Y."/>
            <person name="Yang J."/>
            <person name="Lai X.H."/>
            <person name="Zhang G."/>
            <person name="Jin D."/>
            <person name="Lu S."/>
            <person name="Wang B."/>
            <person name="Huang Y."/>
            <person name="Huang Y."/>
            <person name="Ren Z."/>
            <person name="Zhang X."/>
            <person name="Xu J."/>
        </authorList>
    </citation>
    <scope>NUCLEOTIDE SEQUENCE [LARGE SCALE GENOMIC DNA]</scope>
    <source>
        <strain evidence="9">Personal::cf-49</strain>
        <strain evidence="11">personal::cf-49</strain>
    </source>
</reference>
<dbReference type="PROSITE" id="PS51099">
    <property type="entry name" value="PTS_EIIB_TYPE_2"/>
    <property type="match status" value="1"/>
</dbReference>
<keyword evidence="1" id="KW-0808">Transferase</keyword>
<evidence type="ECO:0000256" key="3">
    <source>
        <dbReference type="ARBA" id="ARBA00023015"/>
    </source>
</evidence>
<dbReference type="PROSITE" id="PS51094">
    <property type="entry name" value="PTS_EIIA_TYPE_2"/>
    <property type="match status" value="1"/>
</dbReference>
<dbReference type="PANTHER" id="PTHR30185:SF18">
    <property type="entry name" value="TRANSCRIPTIONAL REGULATOR MTLR"/>
    <property type="match status" value="1"/>
</dbReference>
<feature type="domain" description="PTS EIIB type-2" evidence="7">
    <location>
        <begin position="414"/>
        <end position="503"/>
    </location>
</feature>
<dbReference type="Pfam" id="PF00359">
    <property type="entry name" value="PTS_EIIA_2"/>
    <property type="match status" value="1"/>
</dbReference>
<name>A0AAJ5JMJ3_9ENTE</name>
<feature type="domain" description="PRD" evidence="8">
    <location>
        <begin position="197"/>
        <end position="300"/>
    </location>
</feature>
<dbReference type="EMBL" id="CP038865">
    <property type="protein sequence ID" value="QCA28350.1"/>
    <property type="molecule type" value="Genomic_DNA"/>
</dbReference>
<dbReference type="GO" id="GO:0009401">
    <property type="term" value="P:phosphoenolpyruvate-dependent sugar phosphotransferase system"/>
    <property type="evidence" value="ECO:0007669"/>
    <property type="project" value="InterPro"/>
</dbReference>
<dbReference type="AlphaFoldDB" id="A0AAJ5JMJ3"/>
<evidence type="ECO:0000256" key="5">
    <source>
        <dbReference type="ARBA" id="ARBA00023163"/>
    </source>
</evidence>
<dbReference type="SUPFAM" id="SSF63520">
    <property type="entry name" value="PTS-regulatory domain, PRD"/>
    <property type="match status" value="1"/>
</dbReference>
<dbReference type="Pfam" id="PF05043">
    <property type="entry name" value="Mga"/>
    <property type="match status" value="2"/>
</dbReference>
<sequence length="682" mass="78315">MFSSREKTLINYLLDSPDGRTRESLEEWLGVSKRTLYRELSSIEQTLQKRQLSLIKPQKGSYAIVGGEEELLKLQQDVANNQVDTPSIVERQSNLACMLLLADDFLIAEGLAIDLLVSESTIYNDLSVIEQSFEAYNLSLLKKKNSGIIVTGRENERRQLLSNLIYSGTSEYEFFSWINQLMTKFEVPQPSNNFFTFISNEALIFSINQMKLFAKYFGKVTDNQIKQVMIIIALAYDRISQLHFIEQSPNETVQSRKKEHIMANEIIENLSHNLSMEIPLVENQYLEKQLQGVNYKEPQNLLFDTFNISLSFKVRDLIKKVSLNYGVDFSKDEQCYYDLLTHLDAAIRRSDSLPVEIGSPVLQGVKAKYAGLYEEIITGVKEVFPSVQFNGDEIGYLLLHFATSLERYPETTEISALIFCSSGMGTSKILESRFIKYLPEISQITVAKLSEMDQIDFRQFDLIFSTIYLPNFPLHYKMISPLLLDEEVIEVKKMIQQIEPKKKTNLEFSNNQEEGPSFDELFELMNEANQLLQLFQLKQVENQASLEGTISDIMKQLEPKKISDATILTKKILKRHAKAGVGIPKTNLGLFHTSDSKVKVTFFGIYELENSIEIKGMDKQTIQLKRILLMLMPEENNENAQLLLGRISSSIVEKEENLQVYQFGDRQAIYKLLSDLFLREMK</sequence>
<dbReference type="InterPro" id="IPR036095">
    <property type="entry name" value="PTS_EIIB-like_sf"/>
</dbReference>
<keyword evidence="4" id="KW-0010">Activator</keyword>
<proteinExistence type="predicted"/>
<dbReference type="Gene3D" id="3.40.930.10">
    <property type="entry name" value="Mannitol-specific EII, Chain A"/>
    <property type="match status" value="1"/>
</dbReference>
<dbReference type="Gene3D" id="3.40.50.2300">
    <property type="match status" value="1"/>
</dbReference>
<gene>
    <name evidence="10" type="ORF">E4031_03530</name>
    <name evidence="9" type="ORF">E4Z98_03120</name>
</gene>
<dbReference type="Gene3D" id="1.10.1790.10">
    <property type="entry name" value="PRD domain"/>
    <property type="match status" value="1"/>
</dbReference>
<dbReference type="InterPro" id="IPR036634">
    <property type="entry name" value="PRD_sf"/>
</dbReference>
<dbReference type="CDD" id="cd05568">
    <property type="entry name" value="PTS_IIB_bgl_like"/>
    <property type="match status" value="1"/>
</dbReference>
<dbReference type="Pfam" id="PF00874">
    <property type="entry name" value="PRD"/>
    <property type="match status" value="1"/>
</dbReference>
<evidence type="ECO:0000259" key="8">
    <source>
        <dbReference type="PROSITE" id="PS51372"/>
    </source>
</evidence>
<dbReference type="InterPro" id="IPR007737">
    <property type="entry name" value="Mga_HTH"/>
</dbReference>
<dbReference type="SUPFAM" id="SSF55804">
    <property type="entry name" value="Phoshotransferase/anion transport protein"/>
    <property type="match status" value="1"/>
</dbReference>
<dbReference type="RefSeq" id="WP_135254043.1">
    <property type="nucleotide sequence ID" value="NZ_CP038865.1"/>
</dbReference>
<feature type="domain" description="PRD" evidence="8">
    <location>
        <begin position="305"/>
        <end position="411"/>
    </location>
</feature>
<dbReference type="EMBL" id="SRHU01000013">
    <property type="protein sequence ID" value="TFZ42262.1"/>
    <property type="molecule type" value="Genomic_DNA"/>
</dbReference>
<dbReference type="InterPro" id="IPR013011">
    <property type="entry name" value="PTS_EIIB_2"/>
</dbReference>
<protein>
    <submittedName>
        <fullName evidence="10">PRD domain-containing protein</fullName>
    </submittedName>
</protein>
<dbReference type="Proteomes" id="UP000297725">
    <property type="component" value="Unassembled WGS sequence"/>
</dbReference>
<evidence type="ECO:0000313" key="11">
    <source>
        <dbReference type="Proteomes" id="UP000296883"/>
    </source>
</evidence>
<evidence type="ECO:0000313" key="12">
    <source>
        <dbReference type="Proteomes" id="UP000297725"/>
    </source>
</evidence>
<dbReference type="Proteomes" id="UP000296883">
    <property type="component" value="Chromosome"/>
</dbReference>
<dbReference type="InterPro" id="IPR011608">
    <property type="entry name" value="PRD"/>
</dbReference>
<dbReference type="GO" id="GO:0006355">
    <property type="term" value="P:regulation of DNA-templated transcription"/>
    <property type="evidence" value="ECO:0007669"/>
    <property type="project" value="InterPro"/>
</dbReference>
<keyword evidence="11" id="KW-1185">Reference proteome</keyword>
<dbReference type="PROSITE" id="PS51372">
    <property type="entry name" value="PRD_2"/>
    <property type="match status" value="2"/>
</dbReference>